<keyword evidence="2 4" id="KW-0378">Hydrolase</keyword>
<evidence type="ECO:0000256" key="4">
    <source>
        <dbReference type="RuleBase" id="RU004273"/>
    </source>
</evidence>
<proteinExistence type="inferred from homology"/>
<keyword evidence="1" id="KW-0479">Metal-binding</keyword>
<evidence type="ECO:0000256" key="1">
    <source>
        <dbReference type="ARBA" id="ARBA00022723"/>
    </source>
</evidence>
<feature type="domain" description="Serine/threonine specific protein phosphatases" evidence="6">
    <location>
        <begin position="212"/>
        <end position="217"/>
    </location>
</feature>
<dbReference type="EMBL" id="HG673630">
    <property type="protein sequence ID" value="CDI84240.1"/>
    <property type="molecule type" value="Genomic_DNA"/>
</dbReference>
<dbReference type="Proteomes" id="UP000018050">
    <property type="component" value="Unassembled WGS sequence"/>
</dbReference>
<dbReference type="SMART" id="SM00156">
    <property type="entry name" value="PP2Ac"/>
    <property type="match status" value="1"/>
</dbReference>
<evidence type="ECO:0000256" key="5">
    <source>
        <dbReference type="SAM" id="MobiDB-lite"/>
    </source>
</evidence>
<evidence type="ECO:0000256" key="2">
    <source>
        <dbReference type="ARBA" id="ARBA00022801"/>
    </source>
</evidence>
<name>U6GVM9_EIMAC</name>
<dbReference type="GO" id="GO:0004722">
    <property type="term" value="F:protein serine/threonine phosphatase activity"/>
    <property type="evidence" value="ECO:0007669"/>
    <property type="project" value="UniProtKB-EC"/>
</dbReference>
<evidence type="ECO:0000313" key="8">
    <source>
        <dbReference type="Proteomes" id="UP000018050"/>
    </source>
</evidence>
<evidence type="ECO:0000256" key="3">
    <source>
        <dbReference type="ARBA" id="ARBA00023211"/>
    </source>
</evidence>
<reference evidence="7" key="1">
    <citation type="submission" date="2013-10" db="EMBL/GenBank/DDBJ databases">
        <title>Genomic analysis of the causative agents of coccidiosis in chickens.</title>
        <authorList>
            <person name="Reid A.J."/>
            <person name="Blake D."/>
            <person name="Billington K."/>
            <person name="Browne H."/>
            <person name="Dunn M."/>
            <person name="Hung S."/>
            <person name="Kawahara F."/>
            <person name="Miranda-Saavedra D."/>
            <person name="Mourier T."/>
            <person name="Nagra H."/>
            <person name="Otto T.D."/>
            <person name="Rawlings N."/>
            <person name="Sanchez A."/>
            <person name="Sanders M."/>
            <person name="Subramaniam C."/>
            <person name="Tay Y."/>
            <person name="Dear P."/>
            <person name="Doerig C."/>
            <person name="Gruber A."/>
            <person name="Parkinson J."/>
            <person name="Shirley M."/>
            <person name="Wan K.L."/>
            <person name="Berriman M."/>
            <person name="Tomley F."/>
            <person name="Pain A."/>
        </authorList>
    </citation>
    <scope>NUCLEOTIDE SEQUENCE [LARGE SCALE GENOMIC DNA]</scope>
    <source>
        <strain evidence="7">Houghton</strain>
    </source>
</reference>
<dbReference type="Pfam" id="PF00149">
    <property type="entry name" value="Metallophos"/>
    <property type="match status" value="1"/>
</dbReference>
<gene>
    <name evidence="7" type="ORF">EAH_00050490</name>
</gene>
<sequence length="319" mass="33639">MTAAAAASNSPAAAAEASPSPSAAAAAAAAAPASGASSGSTPPTPSASAATTAAAAAAGAAGGGGGAAAAAGDRDGECLLQLPHLPLSVADLPLLQQHYLGPLELLAFDEDINTVLKCKQLKEHRIKILCDKLKEILMEEGNVQPVNTPVTVVGDIHGQFHDLMQMFKCAGTCPSVNFLFLGDYVDRGFNSLECVTLVFLLKVRYRHRITIIRGNHESRQITQVYGFFDECIRKYGNANVWSLLTGVFDYLPLSALIEGQIFCPHAGLSPQLDSLDAVRALQRHQEVPHEGPMCDLLWSDPEDQLEGWGVSPRGAGKED</sequence>
<dbReference type="EC" id="3.1.3.16" evidence="4"/>
<dbReference type="AlphaFoldDB" id="U6GVM9"/>
<comment type="catalytic activity">
    <reaction evidence="4">
        <text>O-phospho-L-threonyl-[protein] + H2O = L-threonyl-[protein] + phosphate</text>
        <dbReference type="Rhea" id="RHEA:47004"/>
        <dbReference type="Rhea" id="RHEA-COMP:11060"/>
        <dbReference type="Rhea" id="RHEA-COMP:11605"/>
        <dbReference type="ChEBI" id="CHEBI:15377"/>
        <dbReference type="ChEBI" id="CHEBI:30013"/>
        <dbReference type="ChEBI" id="CHEBI:43474"/>
        <dbReference type="ChEBI" id="CHEBI:61977"/>
        <dbReference type="EC" id="3.1.3.16"/>
    </reaction>
</comment>
<dbReference type="SUPFAM" id="SSF56300">
    <property type="entry name" value="Metallo-dependent phosphatases"/>
    <property type="match status" value="1"/>
</dbReference>
<keyword evidence="3" id="KW-0464">Manganese</keyword>
<dbReference type="PRINTS" id="PR00114">
    <property type="entry name" value="STPHPHTASE"/>
</dbReference>
<evidence type="ECO:0000313" key="7">
    <source>
        <dbReference type="EMBL" id="CDI84240.1"/>
    </source>
</evidence>
<dbReference type="GeneID" id="25273119"/>
<dbReference type="PANTHER" id="PTHR45619">
    <property type="entry name" value="SERINE/THREONINE-PROTEIN PHOSPHATASE PP2A-RELATED"/>
    <property type="match status" value="1"/>
</dbReference>
<dbReference type="VEuPathDB" id="ToxoDB:EAH_00050490"/>
<dbReference type="InterPro" id="IPR006186">
    <property type="entry name" value="Ser/Thr-sp_prot-phosphatase"/>
</dbReference>
<dbReference type="InterPro" id="IPR047129">
    <property type="entry name" value="PPA2-like"/>
</dbReference>
<organism evidence="7 8">
    <name type="scientific">Eimeria acervulina</name>
    <name type="common">Coccidian parasite</name>
    <dbReference type="NCBI Taxonomy" id="5801"/>
    <lineage>
        <taxon>Eukaryota</taxon>
        <taxon>Sar</taxon>
        <taxon>Alveolata</taxon>
        <taxon>Apicomplexa</taxon>
        <taxon>Conoidasida</taxon>
        <taxon>Coccidia</taxon>
        <taxon>Eucoccidiorida</taxon>
        <taxon>Eimeriorina</taxon>
        <taxon>Eimeriidae</taxon>
        <taxon>Eimeria</taxon>
    </lineage>
</organism>
<dbReference type="RefSeq" id="XP_013246740.1">
    <property type="nucleotide sequence ID" value="XM_013391286.1"/>
</dbReference>
<dbReference type="InterPro" id="IPR029052">
    <property type="entry name" value="Metallo-depent_PP-like"/>
</dbReference>
<dbReference type="PROSITE" id="PS00125">
    <property type="entry name" value="SER_THR_PHOSPHATASE"/>
    <property type="match status" value="1"/>
</dbReference>
<dbReference type="InterPro" id="IPR004843">
    <property type="entry name" value="Calcineurin-like_PHP"/>
</dbReference>
<dbReference type="OMA" id="EGYNWGQ"/>
<reference evidence="7" key="2">
    <citation type="submission" date="2013-10" db="EMBL/GenBank/DDBJ databases">
        <authorList>
            <person name="Aslett M."/>
        </authorList>
    </citation>
    <scope>NUCLEOTIDE SEQUENCE [LARGE SCALE GENOMIC DNA]</scope>
    <source>
        <strain evidence="7">Houghton</strain>
    </source>
</reference>
<dbReference type="OrthoDB" id="1930084at2759"/>
<accession>U6GVM9</accession>
<protein>
    <recommendedName>
        <fullName evidence="4">Serine/threonine-protein phosphatase</fullName>
        <ecNumber evidence="4">3.1.3.16</ecNumber>
    </recommendedName>
</protein>
<evidence type="ECO:0000259" key="6">
    <source>
        <dbReference type="PROSITE" id="PS00125"/>
    </source>
</evidence>
<comment type="similarity">
    <text evidence="4">Belongs to the PPP phosphatase family.</text>
</comment>
<keyword evidence="8" id="KW-1185">Reference proteome</keyword>
<dbReference type="GO" id="GO:0046872">
    <property type="term" value="F:metal ion binding"/>
    <property type="evidence" value="ECO:0007669"/>
    <property type="project" value="UniProtKB-KW"/>
</dbReference>
<dbReference type="Gene3D" id="3.60.21.10">
    <property type="match status" value="1"/>
</dbReference>
<feature type="region of interest" description="Disordered" evidence="5">
    <location>
        <begin position="1"/>
        <end position="48"/>
    </location>
</feature>